<evidence type="ECO:0000313" key="3">
    <source>
        <dbReference type="Proteomes" id="UP000290191"/>
    </source>
</evidence>
<proteinExistence type="predicted"/>
<comment type="caution">
    <text evidence="2">The sequence shown here is derived from an EMBL/GenBank/DDBJ whole genome shotgun (WGS) entry which is preliminary data.</text>
</comment>
<dbReference type="Proteomes" id="UP000290191">
    <property type="component" value="Unassembled WGS sequence"/>
</dbReference>
<dbReference type="InterPro" id="IPR002491">
    <property type="entry name" value="ABC_transptr_periplasmic_BD"/>
</dbReference>
<dbReference type="Gene3D" id="3.40.50.1980">
    <property type="entry name" value="Nitrogenase molybdenum iron protein domain"/>
    <property type="match status" value="2"/>
</dbReference>
<feature type="domain" description="Fe/B12 periplasmic-binding" evidence="1">
    <location>
        <begin position="39"/>
        <end position="310"/>
    </location>
</feature>
<evidence type="ECO:0000259" key="1">
    <source>
        <dbReference type="PROSITE" id="PS50983"/>
    </source>
</evidence>
<organism evidence="2 3">
    <name type="scientific">Halarcobacter anaerophilus</name>
    <dbReference type="NCBI Taxonomy" id="877500"/>
    <lineage>
        <taxon>Bacteria</taxon>
        <taxon>Pseudomonadati</taxon>
        <taxon>Campylobacterota</taxon>
        <taxon>Epsilonproteobacteria</taxon>
        <taxon>Campylobacterales</taxon>
        <taxon>Arcobacteraceae</taxon>
        <taxon>Halarcobacter</taxon>
    </lineage>
</organism>
<dbReference type="Pfam" id="PF01497">
    <property type="entry name" value="Peripla_BP_2"/>
    <property type="match status" value="1"/>
</dbReference>
<evidence type="ECO:0000313" key="2">
    <source>
        <dbReference type="EMBL" id="RXJ62628.1"/>
    </source>
</evidence>
<dbReference type="InterPro" id="IPR050902">
    <property type="entry name" value="ABC_Transporter_SBP"/>
</dbReference>
<dbReference type="STRING" id="877500.GCA_000935065_02083"/>
<accession>A0A4V1LPW6</accession>
<keyword evidence="3" id="KW-1185">Reference proteome</keyword>
<dbReference type="RefSeq" id="WP_129082245.1">
    <property type="nucleotide sequence ID" value="NZ_CP041070.1"/>
</dbReference>
<sequence>MKNIKLLILFFILNSFAFSNEIKIKDVLNREITINKPVKKIIALGTSLSYVTYLNAKDTVLGIESIELKDIKKRTYTYVNRNWAKNIPIVGQGGRAKRPNLEAIKVLNPDVIFTITQDKKEADLLSSQLNIPVIVVGYGLNQIDFEHIYKSFEIMGKVLNKETRAQELVSYIKDLQKQFKKIENPKNAYIGAVAYKGLQGITSTQADFMPFKLANISNIAKDIQKTGHLFVNKEYLLLKNPPIIFLDYAGWQLVKTEFDKDKEYFKKLKALKNQTYITLPNTFYYVNLDQMLANSFFIAKQIYPEIYKDLDPVKKADEIFTHFVGEPLYKMIKEDTGGFQKVKLENNQLQTESIKL</sequence>
<dbReference type="SUPFAM" id="SSF53807">
    <property type="entry name" value="Helical backbone' metal receptor"/>
    <property type="match status" value="1"/>
</dbReference>
<dbReference type="PANTHER" id="PTHR30535:SF34">
    <property type="entry name" value="MOLYBDATE-BINDING PROTEIN MOLA"/>
    <property type="match status" value="1"/>
</dbReference>
<protein>
    <recommendedName>
        <fullName evidence="1">Fe/B12 periplasmic-binding domain-containing protein</fullName>
    </recommendedName>
</protein>
<name>A0A4V1LPW6_9BACT</name>
<dbReference type="PROSITE" id="PS50983">
    <property type="entry name" value="FE_B12_PBP"/>
    <property type="match status" value="1"/>
</dbReference>
<gene>
    <name evidence="2" type="ORF">CRV06_09175</name>
</gene>
<reference evidence="2 3" key="1">
    <citation type="submission" date="2017-10" db="EMBL/GenBank/DDBJ databases">
        <title>Genomics of the genus Arcobacter.</title>
        <authorList>
            <person name="Perez-Cataluna A."/>
            <person name="Figueras M.J."/>
        </authorList>
    </citation>
    <scope>NUCLEOTIDE SEQUENCE [LARGE SCALE GENOMIC DNA]</scope>
    <source>
        <strain evidence="2 3">DSM 24636</strain>
    </source>
</reference>
<dbReference type="PANTHER" id="PTHR30535">
    <property type="entry name" value="VITAMIN B12-BINDING PROTEIN"/>
    <property type="match status" value="1"/>
</dbReference>
<dbReference type="AlphaFoldDB" id="A0A4V1LPW6"/>
<dbReference type="EMBL" id="PDKO01000007">
    <property type="protein sequence ID" value="RXJ62628.1"/>
    <property type="molecule type" value="Genomic_DNA"/>
</dbReference>
<dbReference type="OrthoDB" id="9775594at2"/>